<dbReference type="EMBL" id="JXRR01000011">
    <property type="protein sequence ID" value="KIL48702.1"/>
    <property type="molecule type" value="Genomic_DNA"/>
</dbReference>
<reference evidence="1 2" key="1">
    <citation type="submission" date="2015-01" db="EMBL/GenBank/DDBJ databases">
        <title>Jeotgalibacillus campisalis genome sequencing.</title>
        <authorList>
            <person name="Goh K.M."/>
            <person name="Chan K.-G."/>
            <person name="Yaakop A.S."/>
            <person name="Ee R."/>
            <person name="Gan H.M."/>
            <person name="Chan C.S."/>
        </authorList>
    </citation>
    <scope>NUCLEOTIDE SEQUENCE [LARGE SCALE GENOMIC DNA]</scope>
    <source>
        <strain evidence="1 2">SF-57</strain>
    </source>
</reference>
<keyword evidence="2" id="KW-1185">Reference proteome</keyword>
<comment type="caution">
    <text evidence="1">The sequence shown here is derived from an EMBL/GenBank/DDBJ whole genome shotgun (WGS) entry which is preliminary data.</text>
</comment>
<sequence>MQTDKIDKDILKEYIANDNGEGRNDELAAQASFKNTLTVN</sequence>
<organism evidence="1 2">
    <name type="scientific">Jeotgalibacillus campisalis</name>
    <dbReference type="NCBI Taxonomy" id="220754"/>
    <lineage>
        <taxon>Bacteria</taxon>
        <taxon>Bacillati</taxon>
        <taxon>Bacillota</taxon>
        <taxon>Bacilli</taxon>
        <taxon>Bacillales</taxon>
        <taxon>Caryophanaceae</taxon>
        <taxon>Jeotgalibacillus</taxon>
    </lineage>
</organism>
<dbReference type="Proteomes" id="UP000031972">
    <property type="component" value="Unassembled WGS sequence"/>
</dbReference>
<evidence type="ECO:0000313" key="1">
    <source>
        <dbReference type="EMBL" id="KIL48702.1"/>
    </source>
</evidence>
<protein>
    <submittedName>
        <fullName evidence="1">Uncharacterized protein</fullName>
    </submittedName>
</protein>
<evidence type="ECO:0000313" key="2">
    <source>
        <dbReference type="Proteomes" id="UP000031972"/>
    </source>
</evidence>
<dbReference type="AlphaFoldDB" id="A0A0C2VIJ2"/>
<gene>
    <name evidence="1" type="ORF">KR50_12870</name>
</gene>
<accession>A0A0C2VIJ2</accession>
<proteinExistence type="predicted"/>
<dbReference type="PATRIC" id="fig|220754.4.peg.1310"/>
<name>A0A0C2VIJ2_9BACL</name>